<dbReference type="KEGG" id="nsn:EXE58_04330"/>
<dbReference type="InterPro" id="IPR027417">
    <property type="entry name" value="P-loop_NTPase"/>
</dbReference>
<organism evidence="6 7">
    <name type="scientific">Nocardioides seonyuensis</name>
    <dbReference type="NCBI Taxonomy" id="2518371"/>
    <lineage>
        <taxon>Bacteria</taxon>
        <taxon>Bacillati</taxon>
        <taxon>Actinomycetota</taxon>
        <taxon>Actinomycetes</taxon>
        <taxon>Propionibacteriales</taxon>
        <taxon>Nocardioidaceae</taxon>
        <taxon>Nocardioides</taxon>
    </lineage>
</organism>
<keyword evidence="2 3" id="KW-0067">ATP-binding</keyword>
<dbReference type="RefSeq" id="WP_135269418.1">
    <property type="nucleotide sequence ID" value="NZ_CP038436.1"/>
</dbReference>
<dbReference type="GO" id="GO:0016887">
    <property type="term" value="F:ATP hydrolysis activity"/>
    <property type="evidence" value="ECO:0007669"/>
    <property type="project" value="InterPro"/>
</dbReference>
<protein>
    <submittedName>
        <fullName evidence="6">ATP-binding protein</fullName>
    </submittedName>
</protein>
<evidence type="ECO:0000256" key="2">
    <source>
        <dbReference type="ARBA" id="ARBA00022840"/>
    </source>
</evidence>
<dbReference type="SMART" id="SM00382">
    <property type="entry name" value="AAA"/>
    <property type="match status" value="1"/>
</dbReference>
<evidence type="ECO:0000256" key="1">
    <source>
        <dbReference type="ARBA" id="ARBA00022741"/>
    </source>
</evidence>
<dbReference type="InterPro" id="IPR050168">
    <property type="entry name" value="AAA_ATPase_domain"/>
</dbReference>
<dbReference type="InterPro" id="IPR041569">
    <property type="entry name" value="AAA_lid_3"/>
</dbReference>
<dbReference type="PROSITE" id="PS00674">
    <property type="entry name" value="AAA"/>
    <property type="match status" value="1"/>
</dbReference>
<dbReference type="Pfam" id="PF00004">
    <property type="entry name" value="AAA"/>
    <property type="match status" value="2"/>
</dbReference>
<reference evidence="6 7" key="1">
    <citation type="submission" date="2019-03" db="EMBL/GenBank/DDBJ databases">
        <title>Three New Species of Nocardioides, Nocardioides euryhalodurans sp. nov., Nocardioides seonyuensis sp. nov. and Nocardioides eburneoflavus sp. nov. Iolated from Soil.</title>
        <authorList>
            <person name="Roh S.G."/>
            <person name="Lee C."/>
            <person name="Kim M.-K."/>
            <person name="Kim S.B."/>
        </authorList>
    </citation>
    <scope>NUCLEOTIDE SEQUENCE [LARGE SCALE GENOMIC DNA]</scope>
    <source>
        <strain evidence="6 7">MMS17-SY207-3</strain>
    </source>
</reference>
<evidence type="ECO:0000313" key="6">
    <source>
        <dbReference type="EMBL" id="QBX57444.1"/>
    </source>
</evidence>
<dbReference type="InterPro" id="IPR003960">
    <property type="entry name" value="ATPase_AAA_CS"/>
</dbReference>
<evidence type="ECO:0000313" key="7">
    <source>
        <dbReference type="Proteomes" id="UP000294853"/>
    </source>
</evidence>
<dbReference type="OrthoDB" id="9809379at2"/>
<dbReference type="GO" id="GO:0005524">
    <property type="term" value="F:ATP binding"/>
    <property type="evidence" value="ECO:0007669"/>
    <property type="project" value="UniProtKB-KW"/>
</dbReference>
<evidence type="ECO:0000256" key="3">
    <source>
        <dbReference type="RuleBase" id="RU003651"/>
    </source>
</evidence>
<dbReference type="SUPFAM" id="SSF52540">
    <property type="entry name" value="P-loop containing nucleoside triphosphate hydrolases"/>
    <property type="match status" value="1"/>
</dbReference>
<dbReference type="AlphaFoldDB" id="A0A4P7IJA7"/>
<dbReference type="Proteomes" id="UP000294853">
    <property type="component" value="Chromosome"/>
</dbReference>
<keyword evidence="7" id="KW-1185">Reference proteome</keyword>
<keyword evidence="1 3" id="KW-0547">Nucleotide-binding</keyword>
<dbReference type="Pfam" id="PF17862">
    <property type="entry name" value="AAA_lid_3"/>
    <property type="match status" value="1"/>
</dbReference>
<feature type="region of interest" description="Disordered" evidence="4">
    <location>
        <begin position="1"/>
        <end position="41"/>
    </location>
</feature>
<evidence type="ECO:0000256" key="4">
    <source>
        <dbReference type="SAM" id="MobiDB-lite"/>
    </source>
</evidence>
<accession>A0A4P7IJA7</accession>
<dbReference type="PANTHER" id="PTHR23077">
    <property type="entry name" value="AAA-FAMILY ATPASE"/>
    <property type="match status" value="1"/>
</dbReference>
<proteinExistence type="inferred from homology"/>
<dbReference type="PANTHER" id="PTHR23077:SF171">
    <property type="entry name" value="NUCLEAR VALOSIN-CONTAINING PROTEIN-LIKE"/>
    <property type="match status" value="1"/>
</dbReference>
<evidence type="ECO:0000259" key="5">
    <source>
        <dbReference type="SMART" id="SM00382"/>
    </source>
</evidence>
<dbReference type="InterPro" id="IPR003593">
    <property type="entry name" value="AAA+_ATPase"/>
</dbReference>
<dbReference type="InterPro" id="IPR003959">
    <property type="entry name" value="ATPase_AAA_core"/>
</dbReference>
<dbReference type="EMBL" id="CP038436">
    <property type="protein sequence ID" value="QBX57444.1"/>
    <property type="molecule type" value="Genomic_DNA"/>
</dbReference>
<sequence>MAEALEGDAAQEDQQPPESRDSPGAAFASPVPETADELIDGWSAADAPQEPEIGHLSRPKVTLADVGGLAEVKQRLQASFLTPMRNPELRLQFGKSLRGGLLLWGPPGCGKTFIARAIAGELGAGFSARRNRPCLLFFDEIDALGQKRSQLRHSGAMRGVVNQMLAELDGAASDNEGLFVLAASNHPWDIDSALLRPGRFDRTLLVLPPDAAAREAILAYHLRDRPTQHLDLAKLAKITDGFSGADLALACEQATETAMEVSMKAGEVRPIGQQQLVDAVRSIRPSIGEWMQVAQNYALYGNESGAYDELAAYMRLRRRR</sequence>
<gene>
    <name evidence="6" type="ORF">EXE58_04330</name>
</gene>
<feature type="compositionally biased region" description="Acidic residues" evidence="4">
    <location>
        <begin position="1"/>
        <end position="11"/>
    </location>
</feature>
<dbReference type="Gene3D" id="3.40.50.300">
    <property type="entry name" value="P-loop containing nucleotide triphosphate hydrolases"/>
    <property type="match status" value="2"/>
</dbReference>
<name>A0A4P7IJA7_9ACTN</name>
<feature type="domain" description="AAA+ ATPase" evidence="5">
    <location>
        <begin position="97"/>
        <end position="210"/>
    </location>
</feature>
<comment type="similarity">
    <text evidence="3">Belongs to the AAA ATPase family.</text>
</comment>
<dbReference type="Gene3D" id="1.10.8.60">
    <property type="match status" value="1"/>
</dbReference>